<dbReference type="AlphaFoldDB" id="A0A6A6S962"/>
<feature type="transmembrane region" description="Helical" evidence="1">
    <location>
        <begin position="87"/>
        <end position="111"/>
    </location>
</feature>
<evidence type="ECO:0000313" key="2">
    <source>
        <dbReference type="EMBL" id="KAF2644289.1"/>
    </source>
</evidence>
<organism evidence="2 3">
    <name type="scientific">Massarina eburnea CBS 473.64</name>
    <dbReference type="NCBI Taxonomy" id="1395130"/>
    <lineage>
        <taxon>Eukaryota</taxon>
        <taxon>Fungi</taxon>
        <taxon>Dikarya</taxon>
        <taxon>Ascomycota</taxon>
        <taxon>Pezizomycotina</taxon>
        <taxon>Dothideomycetes</taxon>
        <taxon>Pleosporomycetidae</taxon>
        <taxon>Pleosporales</taxon>
        <taxon>Massarineae</taxon>
        <taxon>Massarinaceae</taxon>
        <taxon>Massarina</taxon>
    </lineage>
</organism>
<evidence type="ECO:0000256" key="1">
    <source>
        <dbReference type="SAM" id="Phobius"/>
    </source>
</evidence>
<reference evidence="2" key="1">
    <citation type="journal article" date="2020" name="Stud. Mycol.">
        <title>101 Dothideomycetes genomes: a test case for predicting lifestyles and emergence of pathogens.</title>
        <authorList>
            <person name="Haridas S."/>
            <person name="Albert R."/>
            <person name="Binder M."/>
            <person name="Bloem J."/>
            <person name="Labutti K."/>
            <person name="Salamov A."/>
            <person name="Andreopoulos B."/>
            <person name="Baker S."/>
            <person name="Barry K."/>
            <person name="Bills G."/>
            <person name="Bluhm B."/>
            <person name="Cannon C."/>
            <person name="Castanera R."/>
            <person name="Culley D."/>
            <person name="Daum C."/>
            <person name="Ezra D."/>
            <person name="Gonzalez J."/>
            <person name="Henrissat B."/>
            <person name="Kuo A."/>
            <person name="Liang C."/>
            <person name="Lipzen A."/>
            <person name="Lutzoni F."/>
            <person name="Magnuson J."/>
            <person name="Mondo S."/>
            <person name="Nolan M."/>
            <person name="Ohm R."/>
            <person name="Pangilinan J."/>
            <person name="Park H.-J."/>
            <person name="Ramirez L."/>
            <person name="Alfaro M."/>
            <person name="Sun H."/>
            <person name="Tritt A."/>
            <person name="Yoshinaga Y."/>
            <person name="Zwiers L.-H."/>
            <person name="Turgeon B."/>
            <person name="Goodwin S."/>
            <person name="Spatafora J."/>
            <person name="Crous P."/>
            <person name="Grigoriev I."/>
        </authorList>
    </citation>
    <scope>NUCLEOTIDE SEQUENCE</scope>
    <source>
        <strain evidence="2">CBS 473.64</strain>
    </source>
</reference>
<sequence length="179" mass="20412">MDVSRRSTLEVKTLWRPYWRGNMYRMMCTVCCWSSRWGNRFSTSGSSQPYSLPLPLLRSRIWRIPKRTPPFALKAARAYRMRLRTKLIALGLRISLSLLFGAFWGACWGAIAMAAAGSGFSSERGSPLNWKKFPQPPCTGEKRPQWVSISIMMASPPFPSRACRRHHTGVLSVSTHEFL</sequence>
<accession>A0A6A6S962</accession>
<keyword evidence="3" id="KW-1185">Reference proteome</keyword>
<name>A0A6A6S962_9PLEO</name>
<proteinExistence type="predicted"/>
<dbReference type="EMBL" id="MU006779">
    <property type="protein sequence ID" value="KAF2644289.1"/>
    <property type="molecule type" value="Genomic_DNA"/>
</dbReference>
<keyword evidence="1" id="KW-0472">Membrane</keyword>
<protein>
    <submittedName>
        <fullName evidence="2">Uncharacterized protein</fullName>
    </submittedName>
</protein>
<evidence type="ECO:0000313" key="3">
    <source>
        <dbReference type="Proteomes" id="UP000799753"/>
    </source>
</evidence>
<gene>
    <name evidence="2" type="ORF">P280DRAFT_229052</name>
</gene>
<keyword evidence="1" id="KW-1133">Transmembrane helix</keyword>
<dbReference type="Proteomes" id="UP000799753">
    <property type="component" value="Unassembled WGS sequence"/>
</dbReference>
<keyword evidence="1" id="KW-0812">Transmembrane</keyword>